<dbReference type="EMBL" id="JASBWR010000126">
    <property type="protein sequence ID" value="KAJ9093226.1"/>
    <property type="molecule type" value="Genomic_DNA"/>
</dbReference>
<accession>A0ACC2V315</accession>
<comment type="caution">
    <text evidence="1">The sequence shown here is derived from an EMBL/GenBank/DDBJ whole genome shotgun (WGS) entry which is preliminary data.</text>
</comment>
<proteinExistence type="predicted"/>
<gene>
    <name evidence="1" type="ORF">QFC19_008432</name>
</gene>
<name>A0ACC2V315_9TREE</name>
<evidence type="ECO:0000313" key="2">
    <source>
        <dbReference type="Proteomes" id="UP001241377"/>
    </source>
</evidence>
<keyword evidence="2" id="KW-1185">Reference proteome</keyword>
<sequence>MDQTHTNDVQPQGAVSKEDKKNSLKRHLELFNVFMDAYAKDQKAKPKKICTEHPNSNTHDTKECLTLRFREMETNDTLMAELAKQLQDINPAKANVAQVSLGQAPGDASIGGIAVVPTALVNTHVQGDKYDDIDSAATEYMVHTDANLHEVEEINEFIQTGGNNSVLATNKGNLKIADVDLQNVL</sequence>
<protein>
    <submittedName>
        <fullName evidence="1">Uncharacterized protein</fullName>
    </submittedName>
</protein>
<evidence type="ECO:0000313" key="1">
    <source>
        <dbReference type="EMBL" id="KAJ9093226.1"/>
    </source>
</evidence>
<organism evidence="1 2">
    <name type="scientific">Naganishia cerealis</name>
    <dbReference type="NCBI Taxonomy" id="610337"/>
    <lineage>
        <taxon>Eukaryota</taxon>
        <taxon>Fungi</taxon>
        <taxon>Dikarya</taxon>
        <taxon>Basidiomycota</taxon>
        <taxon>Agaricomycotina</taxon>
        <taxon>Tremellomycetes</taxon>
        <taxon>Filobasidiales</taxon>
        <taxon>Filobasidiaceae</taxon>
        <taxon>Naganishia</taxon>
    </lineage>
</organism>
<reference evidence="1" key="1">
    <citation type="submission" date="2023-04" db="EMBL/GenBank/DDBJ databases">
        <title>Draft Genome sequencing of Naganishia species isolated from polar environments using Oxford Nanopore Technology.</title>
        <authorList>
            <person name="Leo P."/>
            <person name="Venkateswaran K."/>
        </authorList>
    </citation>
    <scope>NUCLEOTIDE SEQUENCE</scope>
    <source>
        <strain evidence="1">MNA-CCFEE 5261</strain>
    </source>
</reference>
<dbReference type="Proteomes" id="UP001241377">
    <property type="component" value="Unassembled WGS sequence"/>
</dbReference>